<gene>
    <name evidence="2" type="ORF">PCANC_26539</name>
</gene>
<proteinExistence type="predicted"/>
<feature type="compositionally biased region" description="Pro residues" evidence="1">
    <location>
        <begin position="60"/>
        <end position="75"/>
    </location>
</feature>
<dbReference type="STRING" id="200324.A0A2N5TS45"/>
<dbReference type="AlphaFoldDB" id="A0A2N5TS45"/>
<comment type="caution">
    <text evidence="2">The sequence shown here is derived from an EMBL/GenBank/DDBJ whole genome shotgun (WGS) entry which is preliminary data.</text>
</comment>
<keyword evidence="3" id="KW-1185">Reference proteome</keyword>
<dbReference type="Proteomes" id="UP000235388">
    <property type="component" value="Unassembled WGS sequence"/>
</dbReference>
<feature type="compositionally biased region" description="Low complexity" evidence="1">
    <location>
        <begin position="21"/>
        <end position="59"/>
    </location>
</feature>
<feature type="region of interest" description="Disordered" evidence="1">
    <location>
        <begin position="1"/>
        <end position="81"/>
    </location>
</feature>
<name>A0A2N5TS45_9BASI</name>
<evidence type="ECO:0000256" key="1">
    <source>
        <dbReference type="SAM" id="MobiDB-lite"/>
    </source>
</evidence>
<accession>A0A2N5TS45</accession>
<evidence type="ECO:0000313" key="2">
    <source>
        <dbReference type="EMBL" id="PLW28297.1"/>
    </source>
</evidence>
<organism evidence="2 3">
    <name type="scientific">Puccinia coronata f. sp. avenae</name>
    <dbReference type="NCBI Taxonomy" id="200324"/>
    <lineage>
        <taxon>Eukaryota</taxon>
        <taxon>Fungi</taxon>
        <taxon>Dikarya</taxon>
        <taxon>Basidiomycota</taxon>
        <taxon>Pucciniomycotina</taxon>
        <taxon>Pucciniomycetes</taxon>
        <taxon>Pucciniales</taxon>
        <taxon>Pucciniaceae</taxon>
        <taxon>Puccinia</taxon>
    </lineage>
</organism>
<dbReference type="EMBL" id="PGCJ01000449">
    <property type="protein sequence ID" value="PLW28297.1"/>
    <property type="molecule type" value="Genomic_DNA"/>
</dbReference>
<evidence type="ECO:0000313" key="3">
    <source>
        <dbReference type="Proteomes" id="UP000235388"/>
    </source>
</evidence>
<sequence length="274" mass="29514">MPLPLQNRSKPPIARLQAQPSLALSRRSNNSSLRDSLLATPSKSASASSTSNVSSSAKPSSPPLNPSAKPNPPPKSTNSRTLPSREQVLIDLHIPGQTKIRQPQMQSPFGSTTGYPSQCRNLDLEFLHVGSQHGSTPLPLSNFVARQPSITSEQSAPSHPYSQHHHPYIRSHQQPQFGHATGGLIAARPLGVRTPIHTPRKNGVQPLHAALERRAGAARLSPHAARHVHAYNRRAYGVQACQTGVQSLHACLKGVQSLHALRTGVQALHACRLT</sequence>
<protein>
    <submittedName>
        <fullName evidence="2">Uncharacterized protein</fullName>
    </submittedName>
</protein>
<reference evidence="2 3" key="1">
    <citation type="submission" date="2017-11" db="EMBL/GenBank/DDBJ databases">
        <title>De novo assembly and phasing of dikaryotic genomes from two isolates of Puccinia coronata f. sp. avenae, the causal agent of oat crown rust.</title>
        <authorList>
            <person name="Miller M.E."/>
            <person name="Zhang Y."/>
            <person name="Omidvar V."/>
            <person name="Sperschneider J."/>
            <person name="Schwessinger B."/>
            <person name="Raley C."/>
            <person name="Palmer J.M."/>
            <person name="Garnica D."/>
            <person name="Upadhyaya N."/>
            <person name="Rathjen J."/>
            <person name="Taylor J.M."/>
            <person name="Park R.F."/>
            <person name="Dodds P.N."/>
            <person name="Hirsch C.D."/>
            <person name="Kianian S.F."/>
            <person name="Figueroa M."/>
        </authorList>
    </citation>
    <scope>NUCLEOTIDE SEQUENCE [LARGE SCALE GENOMIC DNA]</scope>
    <source>
        <strain evidence="2">12NC29</strain>
    </source>
</reference>